<evidence type="ECO:0000313" key="3">
    <source>
        <dbReference type="EMBL" id="SIR35677.1"/>
    </source>
</evidence>
<proteinExistence type="predicted"/>
<evidence type="ECO:0000313" key="4">
    <source>
        <dbReference type="Proteomes" id="UP000186308"/>
    </source>
</evidence>
<dbReference type="InterPro" id="IPR051396">
    <property type="entry name" value="Bact_Antivir_Def_Nuclease"/>
</dbReference>
<dbReference type="Proteomes" id="UP000186308">
    <property type="component" value="Unassembled WGS sequence"/>
</dbReference>
<keyword evidence="4" id="KW-1185">Reference proteome</keyword>
<dbReference type="AlphaFoldDB" id="A0A8G2CN22"/>
<dbReference type="InterPro" id="IPR027417">
    <property type="entry name" value="P-loop_NTPase"/>
</dbReference>
<organism evidence="3 4">
    <name type="scientific">Acidiphilium rubrum</name>
    <dbReference type="NCBI Taxonomy" id="526"/>
    <lineage>
        <taxon>Bacteria</taxon>
        <taxon>Pseudomonadati</taxon>
        <taxon>Pseudomonadota</taxon>
        <taxon>Alphaproteobacteria</taxon>
        <taxon>Acetobacterales</taxon>
        <taxon>Acidocellaceae</taxon>
        <taxon>Acidiphilium</taxon>
    </lineage>
</organism>
<dbReference type="OrthoDB" id="7239368at2"/>
<evidence type="ECO:0000259" key="2">
    <source>
        <dbReference type="Pfam" id="PF20469"/>
    </source>
</evidence>
<name>A0A8G2CN22_ACIRU</name>
<protein>
    <submittedName>
        <fullName evidence="3">AAA domain-containing protein, putative AbiEii toxin, Type IV TA system</fullName>
    </submittedName>
</protein>
<sequence>MEKTAELTHEKPRVSIQRIQFSGGQEFDFQANEKILVVGPNNSGKSEFLREVNAAIGWMEPNISFASNKVVKDLYLSKEGTSAELEVLLRECGEKIDHDLIEYQSYRIHINQTIFFSQRFLGPLAPLYCKNLGAEGRLAITAVQKGVGADGHRSKPQHVMYDNDKVTKRVSNLFKKAFGKDLFFDFRANPDIPIYVGIAPDQSVFPDRVSDEYVNTVRESPRLDLQGDGMKSYAGILFEVIAIEHDITLLDEPEAFLHPPQMRRLGETLAAETQNQIFVATHSSDILRGFLNTTGRNVRIIRLRRDGDKNHATMTSPERLNELWDQPELRYSNALDGIFHEEVVICEDDSDCRLYNSIADFLGKQMSKGFWPDTAYIPCGGKSAIPKIANALREIGVRVKVVADIDILNDEHMLKAVIDAVGGDWKAVAVDWKQVDEAVRNGVKPLSKDQIKDGIRQIIDGHSEDGLPKSAIQDLLKQTSPWAMVKKYGKSHIPNGQAQAAFMRLDFNLRAMGVFIVPVGEAENFCPEIGSHGPRYVSKIFTTYQLGDPQLKQLREFVASIFGNNLV</sequence>
<dbReference type="SUPFAM" id="SSF52540">
    <property type="entry name" value="P-loop containing nucleoside triphosphate hydrolases"/>
    <property type="match status" value="1"/>
</dbReference>
<comment type="caution">
    <text evidence="3">The sequence shown here is derived from an EMBL/GenBank/DDBJ whole genome shotgun (WGS) entry which is preliminary data.</text>
</comment>
<dbReference type="RefSeq" id="WP_081849153.1">
    <property type="nucleotide sequence ID" value="NZ_FTNE01000026.1"/>
</dbReference>
<reference evidence="3 4" key="1">
    <citation type="submission" date="2017-01" db="EMBL/GenBank/DDBJ databases">
        <authorList>
            <person name="Varghese N."/>
            <person name="Submissions S."/>
        </authorList>
    </citation>
    <scope>NUCLEOTIDE SEQUENCE [LARGE SCALE GENOMIC DNA]</scope>
    <source>
        <strain evidence="3 4">ATCC 35905</strain>
    </source>
</reference>
<dbReference type="PANTHER" id="PTHR43581">
    <property type="entry name" value="ATP/GTP PHOSPHATASE"/>
    <property type="match status" value="1"/>
</dbReference>
<dbReference type="Pfam" id="PF20469">
    <property type="entry name" value="OLD-like_TOPRIM"/>
    <property type="match status" value="1"/>
</dbReference>
<dbReference type="GO" id="GO:0005524">
    <property type="term" value="F:ATP binding"/>
    <property type="evidence" value="ECO:0007669"/>
    <property type="project" value="InterPro"/>
</dbReference>
<gene>
    <name evidence="3" type="ORF">SAMN05421828_12616</name>
</gene>
<evidence type="ECO:0000259" key="1">
    <source>
        <dbReference type="Pfam" id="PF13304"/>
    </source>
</evidence>
<dbReference type="EMBL" id="FTNE01000026">
    <property type="protein sequence ID" value="SIR35677.1"/>
    <property type="molecule type" value="Genomic_DNA"/>
</dbReference>
<feature type="domain" description="OLD protein-like TOPRIM" evidence="2">
    <location>
        <begin position="339"/>
        <end position="406"/>
    </location>
</feature>
<dbReference type="Pfam" id="PF13304">
    <property type="entry name" value="AAA_21"/>
    <property type="match status" value="1"/>
</dbReference>
<dbReference type="GO" id="GO:0016887">
    <property type="term" value="F:ATP hydrolysis activity"/>
    <property type="evidence" value="ECO:0007669"/>
    <property type="project" value="InterPro"/>
</dbReference>
<dbReference type="PANTHER" id="PTHR43581:SF4">
    <property type="entry name" value="ATP_GTP PHOSPHATASE"/>
    <property type="match status" value="1"/>
</dbReference>
<dbReference type="Gene3D" id="3.40.50.300">
    <property type="entry name" value="P-loop containing nucleotide triphosphate hydrolases"/>
    <property type="match status" value="1"/>
</dbReference>
<dbReference type="InterPro" id="IPR034139">
    <property type="entry name" value="TOPRIM_OLD"/>
</dbReference>
<accession>A0A8G2CN22</accession>
<feature type="domain" description="ATPase AAA-type core" evidence="1">
    <location>
        <begin position="220"/>
        <end position="285"/>
    </location>
</feature>
<dbReference type="InterPro" id="IPR003959">
    <property type="entry name" value="ATPase_AAA_core"/>
</dbReference>